<dbReference type="Gene3D" id="3.90.79.10">
    <property type="entry name" value="Nucleoside Triphosphate Pyrophosphohydrolase"/>
    <property type="match status" value="1"/>
</dbReference>
<dbReference type="PRINTS" id="PR00502">
    <property type="entry name" value="NUDIXFAMILY"/>
</dbReference>
<dbReference type="InterPro" id="IPR020476">
    <property type="entry name" value="Nudix_hydrolase"/>
</dbReference>
<proteinExistence type="inferred from homology"/>
<accession>A0ABY5INY4</accession>
<dbReference type="CDD" id="cd18873">
    <property type="entry name" value="NUDIX_NadM_like"/>
    <property type="match status" value="1"/>
</dbReference>
<dbReference type="InterPro" id="IPR020084">
    <property type="entry name" value="NUDIX_hydrolase_CS"/>
</dbReference>
<evidence type="ECO:0000256" key="2">
    <source>
        <dbReference type="RuleBase" id="RU003476"/>
    </source>
</evidence>
<reference evidence="4" key="1">
    <citation type="submission" date="2022-07" db="EMBL/GenBank/DDBJ databases">
        <title>Isolation, identification, and degradation of a PFOSA degrading strain from sewage treatment plant.</title>
        <authorList>
            <person name="Zhang L."/>
            <person name="Huo Y."/>
        </authorList>
    </citation>
    <scope>NUCLEOTIDE SEQUENCE</scope>
    <source>
        <strain evidence="4">C1</strain>
    </source>
</reference>
<evidence type="ECO:0000256" key="1">
    <source>
        <dbReference type="ARBA" id="ARBA00022801"/>
    </source>
</evidence>
<comment type="similarity">
    <text evidence="2">Belongs to the Nudix hydrolase family.</text>
</comment>
<dbReference type="InterPro" id="IPR015797">
    <property type="entry name" value="NUDIX_hydrolase-like_dom_sf"/>
</dbReference>
<dbReference type="SUPFAM" id="SSF55811">
    <property type="entry name" value="Nudix"/>
    <property type="match status" value="1"/>
</dbReference>
<sequence>MRKSNIFLTVDTVIVKKRATDFSLLLIKRANEPFKNDWALPGGFVDTNEDLMDAAIRELSEETNIKTEKLEQIGAFGKPFRDPRNHVVSIAYFGVVPEETIGIAADDAKEVGWFPIKELPKLAFDHEEIVTLALQKFLS</sequence>
<name>A0ABY5INY4_9FLAO</name>
<dbReference type="PROSITE" id="PS51462">
    <property type="entry name" value="NUDIX"/>
    <property type="match status" value="1"/>
</dbReference>
<evidence type="ECO:0000313" key="4">
    <source>
        <dbReference type="EMBL" id="UUC44547.1"/>
    </source>
</evidence>
<keyword evidence="1 2" id="KW-0378">Hydrolase</keyword>
<dbReference type="InterPro" id="IPR000086">
    <property type="entry name" value="NUDIX_hydrolase_dom"/>
</dbReference>
<dbReference type="PANTHER" id="PTHR43736">
    <property type="entry name" value="ADP-RIBOSE PYROPHOSPHATASE"/>
    <property type="match status" value="1"/>
</dbReference>
<dbReference type="PANTHER" id="PTHR43736:SF5">
    <property type="entry name" value="NUDIX HYDROLASE DOMAIN-CONTAINING PROTEIN"/>
    <property type="match status" value="1"/>
</dbReference>
<evidence type="ECO:0000259" key="3">
    <source>
        <dbReference type="PROSITE" id="PS51462"/>
    </source>
</evidence>
<keyword evidence="5" id="KW-1185">Reference proteome</keyword>
<dbReference type="Pfam" id="PF00293">
    <property type="entry name" value="NUDIX"/>
    <property type="match status" value="1"/>
</dbReference>
<organism evidence="4 5">
    <name type="scientific">Flavobacterium cerinum</name>
    <dbReference type="NCBI Taxonomy" id="2502784"/>
    <lineage>
        <taxon>Bacteria</taxon>
        <taxon>Pseudomonadati</taxon>
        <taxon>Bacteroidota</taxon>
        <taxon>Flavobacteriia</taxon>
        <taxon>Flavobacteriales</taxon>
        <taxon>Flavobacteriaceae</taxon>
        <taxon>Flavobacterium</taxon>
    </lineage>
</organism>
<dbReference type="RefSeq" id="WP_256550225.1">
    <property type="nucleotide sequence ID" value="NZ_CP101751.1"/>
</dbReference>
<feature type="domain" description="Nudix hydrolase" evidence="3">
    <location>
        <begin position="5"/>
        <end position="136"/>
    </location>
</feature>
<dbReference type="Proteomes" id="UP001059844">
    <property type="component" value="Chromosome"/>
</dbReference>
<dbReference type="GO" id="GO:0016787">
    <property type="term" value="F:hydrolase activity"/>
    <property type="evidence" value="ECO:0007669"/>
    <property type="project" value="UniProtKB-KW"/>
</dbReference>
<dbReference type="EMBL" id="CP101751">
    <property type="protein sequence ID" value="UUC44547.1"/>
    <property type="molecule type" value="Genomic_DNA"/>
</dbReference>
<gene>
    <name evidence="4" type="ORF">NOX80_13005</name>
</gene>
<protein>
    <submittedName>
        <fullName evidence="4">NUDIX hydrolase</fullName>
    </submittedName>
</protein>
<dbReference type="PROSITE" id="PS00893">
    <property type="entry name" value="NUDIX_BOX"/>
    <property type="match status" value="1"/>
</dbReference>
<evidence type="ECO:0000313" key="5">
    <source>
        <dbReference type="Proteomes" id="UP001059844"/>
    </source>
</evidence>